<reference evidence="2 3" key="1">
    <citation type="submission" date="2018-07" db="EMBL/GenBank/DDBJ databases">
        <title>Complete genome sequence of Spiroplasma alleghenense PLHS-1 (ATCC 51752).</title>
        <authorList>
            <person name="Chou L."/>
            <person name="Lee T.-Y."/>
            <person name="Tsai Y.-M."/>
            <person name="Kuo C.-H."/>
        </authorList>
    </citation>
    <scope>NUCLEOTIDE SEQUENCE [LARGE SCALE GENOMIC DNA]</scope>
    <source>
        <strain evidence="2 3">PLHS-1</strain>
    </source>
</reference>
<keyword evidence="3" id="KW-1185">Reference proteome</keyword>
<accession>A0A345Z4K9</accession>
<organism evidence="2 3">
    <name type="scientific">Spiroplasma alleghenense</name>
    <dbReference type="NCBI Taxonomy" id="216931"/>
    <lineage>
        <taxon>Bacteria</taxon>
        <taxon>Bacillati</taxon>
        <taxon>Mycoplasmatota</taxon>
        <taxon>Mollicutes</taxon>
        <taxon>Entomoplasmatales</taxon>
        <taxon>Spiroplasmataceae</taxon>
        <taxon>Spiroplasma</taxon>
    </lineage>
</organism>
<keyword evidence="1" id="KW-0812">Transmembrane</keyword>
<keyword evidence="1" id="KW-0472">Membrane</keyword>
<gene>
    <name evidence="2" type="ORF">SALLE_v1c08680</name>
</gene>
<dbReference type="EMBL" id="CP031376">
    <property type="protein sequence ID" value="AXK51538.1"/>
    <property type="molecule type" value="Genomic_DNA"/>
</dbReference>
<dbReference type="RefSeq" id="WP_115558433.1">
    <property type="nucleotide sequence ID" value="NZ_CP031376.1"/>
</dbReference>
<protein>
    <submittedName>
        <fullName evidence="2">Uncharacterized protein</fullName>
    </submittedName>
</protein>
<proteinExistence type="predicted"/>
<feature type="transmembrane region" description="Helical" evidence="1">
    <location>
        <begin position="20"/>
        <end position="43"/>
    </location>
</feature>
<evidence type="ECO:0000313" key="3">
    <source>
        <dbReference type="Proteomes" id="UP000254792"/>
    </source>
</evidence>
<sequence>MKNSIFDKTIFKYSFKRTALNIPILVCTSVLLIFSIILSSLLVTMGQTYVFAIILFFIFLTINLTVFNLVNLSKIFLTDMELGVMNLEIRKGRNNKAIFWSRLFSNLIVSVAIIATYMIIFIIILAIKNPSELKNFPMMFFLIIPLNLIIVGTFLLIFSFRKFKLAIALSTLISVLIIPSPLLGMTASIFINEDSQLNLQNDIAIFSNIRNQTLNLLKNGNEVVDRVLNEANLLNDLFELGEESPILTKQELMITSLNSGIYNIEDLKIAYKKPENENHLEGDFPKGIKDTLLIKVNSEIIGESESNNLSRNYKESFYLNQPFNNKQFQFTKNEFEKTINLINGMDLGFSKNHMKEFNKLVYTFGINQIWNSRSTNQIFNNEVMEFIFPTINDQLTPKLHDFLKKGEINTPVGLRVWNQAVAQIFSAALYQEDLGYEKLNIAKVNAYNFFFPWAMTYETIVNPNPFLNDFQILRNNKNETASFSTYIFDNGHKYINIAESEDLEYSGYAIPGVEIVESKQISKSNKLFNKIGYEAFLLATSLVMIEVSYLIFSKKLKL</sequence>
<evidence type="ECO:0000313" key="2">
    <source>
        <dbReference type="EMBL" id="AXK51538.1"/>
    </source>
</evidence>
<name>A0A345Z4K9_9MOLU</name>
<feature type="transmembrane region" description="Helical" evidence="1">
    <location>
        <begin position="531"/>
        <end position="552"/>
    </location>
</feature>
<feature type="transmembrane region" description="Helical" evidence="1">
    <location>
        <begin position="165"/>
        <end position="191"/>
    </location>
</feature>
<dbReference type="KEGG" id="salx:SALLE_v1c08680"/>
<evidence type="ECO:0000256" key="1">
    <source>
        <dbReference type="SAM" id="Phobius"/>
    </source>
</evidence>
<feature type="transmembrane region" description="Helical" evidence="1">
    <location>
        <begin position="139"/>
        <end position="158"/>
    </location>
</feature>
<feature type="transmembrane region" description="Helical" evidence="1">
    <location>
        <begin position="103"/>
        <end position="127"/>
    </location>
</feature>
<dbReference type="AlphaFoldDB" id="A0A345Z4K9"/>
<keyword evidence="1" id="KW-1133">Transmembrane helix</keyword>
<feature type="transmembrane region" description="Helical" evidence="1">
    <location>
        <begin position="49"/>
        <end position="70"/>
    </location>
</feature>
<dbReference type="Proteomes" id="UP000254792">
    <property type="component" value="Chromosome"/>
</dbReference>
<dbReference type="OrthoDB" id="387884at2"/>